<evidence type="ECO:0000256" key="2">
    <source>
        <dbReference type="ARBA" id="ARBA00007262"/>
    </source>
</evidence>
<organism evidence="7 8">
    <name type="scientific">Polyplosphaeria fusca</name>
    <dbReference type="NCBI Taxonomy" id="682080"/>
    <lineage>
        <taxon>Eukaryota</taxon>
        <taxon>Fungi</taxon>
        <taxon>Dikarya</taxon>
        <taxon>Ascomycota</taxon>
        <taxon>Pezizomycotina</taxon>
        <taxon>Dothideomycetes</taxon>
        <taxon>Pleosporomycetidae</taxon>
        <taxon>Pleosporales</taxon>
        <taxon>Tetraplosphaeriaceae</taxon>
        <taxon>Polyplosphaeria</taxon>
    </lineage>
</organism>
<name>A0A9P4R0J1_9PLEO</name>
<dbReference type="GO" id="GO:0016020">
    <property type="term" value="C:membrane"/>
    <property type="evidence" value="ECO:0007669"/>
    <property type="project" value="UniProtKB-SubCell"/>
</dbReference>
<dbReference type="Proteomes" id="UP000799444">
    <property type="component" value="Unassembled WGS sequence"/>
</dbReference>
<dbReference type="Gene3D" id="6.10.110.10">
    <property type="match status" value="1"/>
</dbReference>
<gene>
    <name evidence="7" type="ORF">EJ04DRAFT_512152</name>
</gene>
<protein>
    <submittedName>
        <fullName evidence="7">Uncharacterized protein</fullName>
    </submittedName>
</protein>
<dbReference type="OrthoDB" id="440424at2759"/>
<dbReference type="InterPro" id="IPR038213">
    <property type="entry name" value="IFI6/IFI27-like_sf"/>
</dbReference>
<proteinExistence type="inferred from homology"/>
<evidence type="ECO:0000256" key="1">
    <source>
        <dbReference type="ARBA" id="ARBA00004141"/>
    </source>
</evidence>
<evidence type="ECO:0000313" key="7">
    <source>
        <dbReference type="EMBL" id="KAF2734845.1"/>
    </source>
</evidence>
<evidence type="ECO:0000256" key="5">
    <source>
        <dbReference type="ARBA" id="ARBA00023136"/>
    </source>
</evidence>
<keyword evidence="3 6" id="KW-0812">Transmembrane</keyword>
<evidence type="ECO:0000256" key="6">
    <source>
        <dbReference type="SAM" id="Phobius"/>
    </source>
</evidence>
<evidence type="ECO:0000313" key="8">
    <source>
        <dbReference type="Proteomes" id="UP000799444"/>
    </source>
</evidence>
<feature type="transmembrane region" description="Helical" evidence="6">
    <location>
        <begin position="46"/>
        <end position="67"/>
    </location>
</feature>
<comment type="caution">
    <text evidence="7">The sequence shown here is derived from an EMBL/GenBank/DDBJ whole genome shotgun (WGS) entry which is preliminary data.</text>
</comment>
<dbReference type="AlphaFoldDB" id="A0A9P4R0J1"/>
<comment type="subcellular location">
    <subcellularLocation>
        <location evidence="1">Membrane</location>
        <topology evidence="1">Multi-pass membrane protein</topology>
    </subcellularLocation>
</comment>
<keyword evidence="4 6" id="KW-1133">Transmembrane helix</keyword>
<evidence type="ECO:0000256" key="3">
    <source>
        <dbReference type="ARBA" id="ARBA00022692"/>
    </source>
</evidence>
<evidence type="ECO:0000256" key="4">
    <source>
        <dbReference type="ARBA" id="ARBA00022989"/>
    </source>
</evidence>
<dbReference type="Pfam" id="PF06140">
    <property type="entry name" value="Ifi-6-16"/>
    <property type="match status" value="1"/>
</dbReference>
<reference evidence="7" key="1">
    <citation type="journal article" date="2020" name="Stud. Mycol.">
        <title>101 Dothideomycetes genomes: a test case for predicting lifestyles and emergence of pathogens.</title>
        <authorList>
            <person name="Haridas S."/>
            <person name="Albert R."/>
            <person name="Binder M."/>
            <person name="Bloem J."/>
            <person name="Labutti K."/>
            <person name="Salamov A."/>
            <person name="Andreopoulos B."/>
            <person name="Baker S."/>
            <person name="Barry K."/>
            <person name="Bills G."/>
            <person name="Bluhm B."/>
            <person name="Cannon C."/>
            <person name="Castanera R."/>
            <person name="Culley D."/>
            <person name="Daum C."/>
            <person name="Ezra D."/>
            <person name="Gonzalez J."/>
            <person name="Henrissat B."/>
            <person name="Kuo A."/>
            <person name="Liang C."/>
            <person name="Lipzen A."/>
            <person name="Lutzoni F."/>
            <person name="Magnuson J."/>
            <person name="Mondo S."/>
            <person name="Nolan M."/>
            <person name="Ohm R."/>
            <person name="Pangilinan J."/>
            <person name="Park H.-J."/>
            <person name="Ramirez L."/>
            <person name="Alfaro M."/>
            <person name="Sun H."/>
            <person name="Tritt A."/>
            <person name="Yoshinaga Y."/>
            <person name="Zwiers L.-H."/>
            <person name="Turgeon B."/>
            <person name="Goodwin S."/>
            <person name="Spatafora J."/>
            <person name="Crous P."/>
            <person name="Grigoriev I."/>
        </authorList>
    </citation>
    <scope>NUCLEOTIDE SEQUENCE</scope>
    <source>
        <strain evidence="7">CBS 125425</strain>
    </source>
</reference>
<feature type="transmembrane region" description="Helical" evidence="6">
    <location>
        <begin position="20"/>
        <end position="39"/>
    </location>
</feature>
<dbReference type="InterPro" id="IPR009311">
    <property type="entry name" value="IFI6/IFI27-like"/>
</dbReference>
<keyword evidence="5 6" id="KW-0472">Membrane</keyword>
<feature type="transmembrane region" description="Helical" evidence="6">
    <location>
        <begin position="87"/>
        <end position="110"/>
    </location>
</feature>
<keyword evidence="8" id="KW-1185">Reference proteome</keyword>
<dbReference type="EMBL" id="ML996142">
    <property type="protein sequence ID" value="KAF2734845.1"/>
    <property type="molecule type" value="Genomic_DNA"/>
</dbReference>
<accession>A0A9P4R0J1</accession>
<sequence length="114" mass="11467">MSIPYADLPMTVKDWIIDHPYQTMFHIVNGVVLITPAAATVPIFNMLGFTALGPAGGTAASGMMAWLGSIAQGGLYATMQSAAMGGYGASVAAGAAQAGAVASSALGYIWGRGN</sequence>
<comment type="similarity">
    <text evidence="2">Belongs to the IFI6/IFI27 family.</text>
</comment>